<dbReference type="Gene3D" id="3.40.50.300">
    <property type="entry name" value="P-loop containing nucleotide triphosphate hydrolases"/>
    <property type="match status" value="1"/>
</dbReference>
<organism evidence="9 10">
    <name type="scientific">Luteibacter flocculans</name>
    <dbReference type="NCBI Taxonomy" id="2780091"/>
    <lineage>
        <taxon>Bacteria</taxon>
        <taxon>Pseudomonadati</taxon>
        <taxon>Pseudomonadota</taxon>
        <taxon>Gammaproteobacteria</taxon>
        <taxon>Lysobacterales</taxon>
        <taxon>Rhodanobacteraceae</taxon>
        <taxon>Luteibacter</taxon>
    </lineage>
</organism>
<dbReference type="PROSITE" id="PS51722">
    <property type="entry name" value="G_TR_2"/>
    <property type="match status" value="1"/>
</dbReference>
<dbReference type="GO" id="GO:0003746">
    <property type="term" value="F:translation elongation factor activity"/>
    <property type="evidence" value="ECO:0007669"/>
    <property type="project" value="UniProtKB-KW"/>
</dbReference>
<dbReference type="InterPro" id="IPR000640">
    <property type="entry name" value="EFG_V-like"/>
</dbReference>
<dbReference type="InterPro" id="IPR035649">
    <property type="entry name" value="EFG_V"/>
</dbReference>
<evidence type="ECO:0000256" key="3">
    <source>
        <dbReference type="ARBA" id="ARBA00022768"/>
    </source>
</evidence>
<dbReference type="Gene3D" id="3.30.230.10">
    <property type="match status" value="1"/>
</dbReference>
<protein>
    <recommendedName>
        <fullName evidence="7">Elongation factor G</fullName>
    </recommendedName>
</protein>
<dbReference type="EMBL" id="CP063231">
    <property type="protein sequence ID" value="URL58000.1"/>
    <property type="molecule type" value="Genomic_DNA"/>
</dbReference>
<evidence type="ECO:0000256" key="5">
    <source>
        <dbReference type="ARBA" id="ARBA00023134"/>
    </source>
</evidence>
<keyword evidence="3 9" id="KW-0251">Elongation factor</keyword>
<evidence type="ECO:0000313" key="9">
    <source>
        <dbReference type="EMBL" id="URL58000.1"/>
    </source>
</evidence>
<dbReference type="Pfam" id="PF00679">
    <property type="entry name" value="EFG_C"/>
    <property type="match status" value="1"/>
</dbReference>
<dbReference type="InterPro" id="IPR009000">
    <property type="entry name" value="Transl_B-barrel_sf"/>
</dbReference>
<dbReference type="Gene3D" id="2.40.30.10">
    <property type="entry name" value="Translation factors"/>
    <property type="match status" value="1"/>
</dbReference>
<dbReference type="SUPFAM" id="SSF50447">
    <property type="entry name" value="Translation proteins"/>
    <property type="match status" value="1"/>
</dbReference>
<comment type="function">
    <text evidence="6">Catalyzes the GTP-dependent ribosomal translocation step during translation elongation. During this step, the ribosome changes from the pre-translocational (PRE) to the post-translocational (POST) state as the newly formed A-site-bound peptidyl-tRNA and P-site-bound deacylated tRNA move to the P and E sites, respectively. Catalyzes the coordinated movement of the two tRNA molecules, the mRNA and conformational changes in the ribosome.</text>
</comment>
<keyword evidence="2" id="KW-0547">Nucleotide-binding</keyword>
<dbReference type="NCBIfam" id="TIGR00231">
    <property type="entry name" value="small_GTP"/>
    <property type="match status" value="1"/>
</dbReference>
<reference evidence="9" key="1">
    <citation type="submission" date="2020-10" db="EMBL/GenBank/DDBJ databases">
        <title>Whole-genome sequence of Luteibacter sp. EIF3.</title>
        <authorList>
            <person name="Friedrich I."/>
            <person name="Hertel R."/>
            <person name="Daniel R."/>
        </authorList>
    </citation>
    <scope>NUCLEOTIDE SEQUENCE</scope>
    <source>
        <strain evidence="9">EIF3</strain>
    </source>
</reference>
<dbReference type="PANTHER" id="PTHR43261">
    <property type="entry name" value="TRANSLATION ELONGATION FACTOR G-RELATED"/>
    <property type="match status" value="1"/>
</dbReference>
<comment type="similarity">
    <text evidence="1">Belongs to the TRAFAC class translation factor GTPase superfamily. Classic translation factor GTPase family. EF-G/EF-2 subfamily.</text>
</comment>
<evidence type="ECO:0000256" key="4">
    <source>
        <dbReference type="ARBA" id="ARBA00022917"/>
    </source>
</evidence>
<dbReference type="SUPFAM" id="SSF52540">
    <property type="entry name" value="P-loop containing nucleoside triphosphate hydrolases"/>
    <property type="match status" value="1"/>
</dbReference>
<dbReference type="CDD" id="cd03713">
    <property type="entry name" value="EFG_mtEFG_C"/>
    <property type="match status" value="1"/>
</dbReference>
<dbReference type="CDD" id="cd16262">
    <property type="entry name" value="EFG_III"/>
    <property type="match status" value="1"/>
</dbReference>
<dbReference type="InterPro" id="IPR009022">
    <property type="entry name" value="EFG_III"/>
</dbReference>
<dbReference type="InterPro" id="IPR000795">
    <property type="entry name" value="T_Tr_GTP-bd_dom"/>
</dbReference>
<dbReference type="InterPro" id="IPR027417">
    <property type="entry name" value="P-loop_NTPase"/>
</dbReference>
<dbReference type="Gene3D" id="3.30.70.870">
    <property type="entry name" value="Elongation Factor G (Translational Gtpase), domain 3"/>
    <property type="match status" value="1"/>
</dbReference>
<dbReference type="Proteomes" id="UP001056681">
    <property type="component" value="Chromosome"/>
</dbReference>
<dbReference type="PRINTS" id="PR00315">
    <property type="entry name" value="ELONGATNFCT"/>
</dbReference>
<gene>
    <name evidence="9" type="primary">fusA</name>
    <name evidence="9" type="ORF">IM816_15540</name>
</gene>
<evidence type="ECO:0000259" key="8">
    <source>
        <dbReference type="PROSITE" id="PS51722"/>
    </source>
</evidence>
<keyword evidence="5" id="KW-0342">GTP-binding</keyword>
<sequence length="692" mass="73823">MSTTRETRIPVDRWRNLGIIAHVDAGKTTLTERLLYKTGTIHRTGEVHDGAATTDHMELERERGITIGAAAVRANWTPDGGQPHRLTLIDTPGHIDFAIEVERSLRVLDGAVTVFSGVAGVQPQSETVWHQARRHGVPLMAFVNKMDRPGADFDAVVAQMRDTLGANPWVVARPVIEGEHMTGLVDLVAERTWHFDDAGTPSVRAWNDAERAEHADARAELIAAIADSDEPLAELWLTEQPIDATALTAALRRGTLAGKGSPVLPGSAFRNVGIEPLLDAFVAYLPSPLDRPAVIGHADDDGSEVTVAPDADAPLAALVFKVVNQAHGPLAFLRIYAGRLSVGDSVWRSGTDRVQRIGRLAVVRAEDTEAVEHAEAGDIVAIAGWKDVATGETLSAPQHRVRLETIQAQPAVLSWRLSPERSADLLKLGNGLARLAQEAPSFRVGTDPETGETLVWGMGELHLDVMVERLRREWGVQVRTGSPRVAYQETPASASGPVEGKLAKQTGGSGQFARVVLSVAPTGGESNSYEDRSTGGVIPKPFQAAVEKGVASALLEGPRGFPVVGAAVTVLDGQAHAVDSNEMAFHRAAQMAVKSALEATGTVLLEPVMRVSVSAPGSAVGDVLGDLQRRGGQIVNLVDRQERTEIDADVPLAQLDGYSTALRSLSQGRASATVAFHAYRPATQQEAARRTA</sequence>
<dbReference type="NCBIfam" id="TIGR00484">
    <property type="entry name" value="EF-G"/>
    <property type="match status" value="1"/>
</dbReference>
<dbReference type="Pfam" id="PF03764">
    <property type="entry name" value="EFG_IV"/>
    <property type="match status" value="1"/>
</dbReference>
<evidence type="ECO:0000256" key="7">
    <source>
        <dbReference type="NCBIfam" id="TIGR00484"/>
    </source>
</evidence>
<evidence type="ECO:0000256" key="6">
    <source>
        <dbReference type="ARBA" id="ARBA00024731"/>
    </source>
</evidence>
<dbReference type="Pfam" id="PF22042">
    <property type="entry name" value="EF-G_D2"/>
    <property type="match status" value="1"/>
</dbReference>
<dbReference type="InterPro" id="IPR020568">
    <property type="entry name" value="Ribosomal_Su5_D2-typ_SF"/>
</dbReference>
<evidence type="ECO:0000256" key="2">
    <source>
        <dbReference type="ARBA" id="ARBA00022741"/>
    </source>
</evidence>
<dbReference type="NCBIfam" id="NF009381">
    <property type="entry name" value="PRK12740.1-5"/>
    <property type="match status" value="1"/>
</dbReference>
<dbReference type="InterPro" id="IPR004540">
    <property type="entry name" value="Transl_elong_EFG/EF2"/>
</dbReference>
<dbReference type="SUPFAM" id="SSF54211">
    <property type="entry name" value="Ribosomal protein S5 domain 2-like"/>
    <property type="match status" value="1"/>
</dbReference>
<dbReference type="InterPro" id="IPR005225">
    <property type="entry name" value="Small_GTP-bd"/>
</dbReference>
<dbReference type="Pfam" id="PF00009">
    <property type="entry name" value="GTP_EFTU"/>
    <property type="match status" value="1"/>
</dbReference>
<dbReference type="SUPFAM" id="SSF54980">
    <property type="entry name" value="EF-G C-terminal domain-like"/>
    <property type="match status" value="2"/>
</dbReference>
<dbReference type="InterPro" id="IPR053905">
    <property type="entry name" value="EF-G-like_DII"/>
</dbReference>
<dbReference type="SMART" id="SM00889">
    <property type="entry name" value="EFG_IV"/>
    <property type="match status" value="1"/>
</dbReference>
<name>A0ABY4T1M2_9GAMM</name>
<dbReference type="InterPro" id="IPR041095">
    <property type="entry name" value="EFG_II"/>
</dbReference>
<accession>A0ABY4T1M2</accession>
<proteinExistence type="inferred from homology"/>
<evidence type="ECO:0000256" key="1">
    <source>
        <dbReference type="ARBA" id="ARBA00005870"/>
    </source>
</evidence>
<dbReference type="InterPro" id="IPR035647">
    <property type="entry name" value="EFG_III/V"/>
</dbReference>
<keyword evidence="4" id="KW-0648">Protein biosynthesis</keyword>
<evidence type="ECO:0000313" key="10">
    <source>
        <dbReference type="Proteomes" id="UP001056681"/>
    </source>
</evidence>
<keyword evidence="10" id="KW-1185">Reference proteome</keyword>
<feature type="domain" description="Tr-type G" evidence="8">
    <location>
        <begin position="12"/>
        <end position="289"/>
    </location>
</feature>
<dbReference type="Pfam" id="PF14492">
    <property type="entry name" value="EFG_III"/>
    <property type="match status" value="1"/>
</dbReference>
<dbReference type="InterPro" id="IPR014721">
    <property type="entry name" value="Ribsml_uS5_D2-typ_fold_subgr"/>
</dbReference>
<dbReference type="PANTHER" id="PTHR43261:SF1">
    <property type="entry name" value="RIBOSOME-RELEASING FACTOR 2, MITOCHONDRIAL"/>
    <property type="match status" value="1"/>
</dbReference>
<dbReference type="Gene3D" id="3.30.70.240">
    <property type="match status" value="1"/>
</dbReference>
<dbReference type="InterPro" id="IPR005517">
    <property type="entry name" value="Transl_elong_EFG/EF2_IV"/>
</dbReference>
<dbReference type="SMART" id="SM00838">
    <property type="entry name" value="EFG_C"/>
    <property type="match status" value="1"/>
</dbReference>
<dbReference type="RefSeq" id="WP_250338786.1">
    <property type="nucleotide sequence ID" value="NZ_CP063231.1"/>
</dbReference>